<evidence type="ECO:0000313" key="2">
    <source>
        <dbReference type="EMBL" id="GEQ86128.1"/>
    </source>
</evidence>
<sequence>MFLIRELAIIKKKTMRYYIFHLFILLYSTLSLGQTVDDLQEYLDNVDKVEPVYSMQSEFLVPDESLLNSDAYQIRYYQKLKEILFEGLPNSYDTRFLSLPSFHEEEVLLLRNDTLYYNTVNIKIWHVHYNEILDNKPELDTVDEKIKLEKHIGKLSNNDAELLKKLYRAVLSKARYRIFSPEEMNRLVVGNDGTSYNFSISNYEQKDGSTWSPKKDSKMYRLVEIHKKLIQTLKESRENNQILLKEKLQNKIKTLIDEVNLSEFEFEKNTVRKVKDTIVSHLNKNFPTKRLAESMEFDYVADDFIFTIENGKIVSVNFQEVDYEGYSEKELIEIKSQENKLLNEYKKALSNLDLRYLNLELNLKIYIDLTYDDTDYILKEFIFKINKM</sequence>
<organism evidence="2 3">
    <name type="scientific">Patiriisocius marinistellae</name>
    <dbReference type="NCBI Taxonomy" id="2494560"/>
    <lineage>
        <taxon>Bacteria</taxon>
        <taxon>Pseudomonadati</taxon>
        <taxon>Bacteroidota</taxon>
        <taxon>Flavobacteriia</taxon>
        <taxon>Flavobacteriales</taxon>
        <taxon>Flavobacteriaceae</taxon>
        <taxon>Patiriisocius</taxon>
    </lineage>
</organism>
<keyword evidence="3" id="KW-1185">Reference proteome</keyword>
<keyword evidence="1" id="KW-0175">Coiled coil</keyword>
<evidence type="ECO:0000256" key="1">
    <source>
        <dbReference type="SAM" id="Coils"/>
    </source>
</evidence>
<proteinExistence type="predicted"/>
<feature type="coiled-coil region" evidence="1">
    <location>
        <begin position="226"/>
        <end position="265"/>
    </location>
</feature>
<gene>
    <name evidence="2" type="ORF">ULMS_16360</name>
</gene>
<comment type="caution">
    <text evidence="2">The sequence shown here is derived from an EMBL/GenBank/DDBJ whole genome shotgun (WGS) entry which is preliminary data.</text>
</comment>
<dbReference type="AlphaFoldDB" id="A0A5J4FXR5"/>
<protein>
    <submittedName>
        <fullName evidence="2">Uncharacterized protein</fullName>
    </submittedName>
</protein>
<evidence type="ECO:0000313" key="3">
    <source>
        <dbReference type="Proteomes" id="UP000326994"/>
    </source>
</evidence>
<dbReference type="EMBL" id="BKCF01000002">
    <property type="protein sequence ID" value="GEQ86128.1"/>
    <property type="molecule type" value="Genomic_DNA"/>
</dbReference>
<dbReference type="Proteomes" id="UP000326994">
    <property type="component" value="Unassembled WGS sequence"/>
</dbReference>
<accession>A0A5J4FXR5</accession>
<reference evidence="2 3" key="1">
    <citation type="submission" date="2019-08" db="EMBL/GenBank/DDBJ databases">
        <title>Ulvibacter marinistellae sp. nov., isolated from a starfish, Patiria pectinifera.</title>
        <authorList>
            <person name="Kawano K."/>
            <person name="Ushijima N."/>
            <person name="Kihara M."/>
            <person name="Itoh H."/>
        </authorList>
    </citation>
    <scope>NUCLEOTIDE SEQUENCE [LARGE SCALE GENOMIC DNA]</scope>
    <source>
        <strain evidence="2 3">KK4</strain>
    </source>
</reference>
<name>A0A5J4FXR5_9FLAO</name>